<dbReference type="Gene3D" id="2.60.120.200">
    <property type="match status" value="1"/>
</dbReference>
<sequence length="217" mass="23805">MDLPDRPLNSLAVSIRVNDMTLESFLAHPRHWPIRPDSLALDGEVLTVEAGAGTDVFADPLTGEVRNNAAHALLAPPDGDWQFSARLHVGFQAPWDAGAVVIWSAPDTWAKLNLEQSPDGRPTVYSVVTRGLSDDSVGWTLDSNSAWLRISRIDDGFVFHTSLDGRSWRLARQFSLGPAIDLRVGIEVQSPVGKGCAVRFDRMTLTPTRLAHLFDGR</sequence>
<name>A0ABW6J790_STRWE</name>
<protein>
    <submittedName>
        <fullName evidence="1">DUF1349 domain-containing protein</fullName>
    </submittedName>
</protein>
<gene>
    <name evidence="1" type="ORF">ACFQ63_39960</name>
</gene>
<evidence type="ECO:0000313" key="2">
    <source>
        <dbReference type="Proteomes" id="UP001600424"/>
    </source>
</evidence>
<dbReference type="PANTHER" id="PTHR35332">
    <property type="entry name" value="REGULATION OF ENOLASE PROTEIN 1"/>
    <property type="match status" value="1"/>
</dbReference>
<accession>A0ABW6J790</accession>
<dbReference type="Pfam" id="PF07081">
    <property type="entry name" value="DUF1349"/>
    <property type="match status" value="1"/>
</dbReference>
<reference evidence="1 2" key="1">
    <citation type="submission" date="2024-09" db="EMBL/GenBank/DDBJ databases">
        <title>The Natural Products Discovery Center: Release of the First 8490 Sequenced Strains for Exploring Actinobacteria Biosynthetic Diversity.</title>
        <authorList>
            <person name="Kalkreuter E."/>
            <person name="Kautsar S.A."/>
            <person name="Yang D."/>
            <person name="Bader C.D."/>
            <person name="Teijaro C.N."/>
            <person name="Fluegel L."/>
            <person name="Davis C.M."/>
            <person name="Simpson J.R."/>
            <person name="Lauterbach L."/>
            <person name="Steele A.D."/>
            <person name="Gui C."/>
            <person name="Meng S."/>
            <person name="Li G."/>
            <person name="Viehrig K."/>
            <person name="Ye F."/>
            <person name="Su P."/>
            <person name="Kiefer A.F."/>
            <person name="Nichols A."/>
            <person name="Cepeda A.J."/>
            <person name="Yan W."/>
            <person name="Fan B."/>
            <person name="Jiang Y."/>
            <person name="Adhikari A."/>
            <person name="Zheng C.-J."/>
            <person name="Schuster L."/>
            <person name="Cowan T.M."/>
            <person name="Smanski M.J."/>
            <person name="Chevrette M.G."/>
            <person name="De Carvalho L.P.S."/>
            <person name="Shen B."/>
        </authorList>
    </citation>
    <scope>NUCLEOTIDE SEQUENCE [LARGE SCALE GENOMIC DNA]</scope>
    <source>
        <strain evidence="1 2">NPDC056472</strain>
    </source>
</reference>
<evidence type="ECO:0000313" key="1">
    <source>
        <dbReference type="EMBL" id="MFE5985832.1"/>
    </source>
</evidence>
<dbReference type="RefSeq" id="WP_386255856.1">
    <property type="nucleotide sequence ID" value="NZ_JBHTRV010000067.1"/>
</dbReference>
<dbReference type="PANTHER" id="PTHR35332:SF2">
    <property type="entry name" value="REGULATION OF ENOLASE PROTEIN 1"/>
    <property type="match status" value="1"/>
</dbReference>
<dbReference type="InterPro" id="IPR009784">
    <property type="entry name" value="DUF1349"/>
</dbReference>
<organism evidence="1 2">
    <name type="scientific">Streptomyces wedmorensis</name>
    <dbReference type="NCBI Taxonomy" id="43759"/>
    <lineage>
        <taxon>Bacteria</taxon>
        <taxon>Bacillati</taxon>
        <taxon>Actinomycetota</taxon>
        <taxon>Actinomycetes</taxon>
        <taxon>Kitasatosporales</taxon>
        <taxon>Streptomycetaceae</taxon>
        <taxon>Streptomyces</taxon>
    </lineage>
</organism>
<keyword evidence="2" id="KW-1185">Reference proteome</keyword>
<dbReference type="Proteomes" id="UP001600424">
    <property type="component" value="Unassembled WGS sequence"/>
</dbReference>
<dbReference type="EMBL" id="JBHTRV010000067">
    <property type="protein sequence ID" value="MFE5985832.1"/>
    <property type="molecule type" value="Genomic_DNA"/>
</dbReference>
<dbReference type="InterPro" id="IPR013320">
    <property type="entry name" value="ConA-like_dom_sf"/>
</dbReference>
<proteinExistence type="predicted"/>
<dbReference type="SUPFAM" id="SSF49899">
    <property type="entry name" value="Concanavalin A-like lectins/glucanases"/>
    <property type="match status" value="1"/>
</dbReference>
<comment type="caution">
    <text evidence="1">The sequence shown here is derived from an EMBL/GenBank/DDBJ whole genome shotgun (WGS) entry which is preliminary data.</text>
</comment>